<gene>
    <name evidence="2" type="ORF">HMPREF1062_02573</name>
    <name evidence="1" type="ORF">HMPREF1062_02579</name>
</gene>
<comment type="caution">
    <text evidence="2">The sequence shown here is derived from an EMBL/GenBank/DDBJ whole genome shotgun (WGS) entry which is preliminary data.</text>
</comment>
<evidence type="ECO:0000313" key="2">
    <source>
        <dbReference type="EMBL" id="EIY31387.1"/>
    </source>
</evidence>
<evidence type="ECO:0000313" key="1">
    <source>
        <dbReference type="EMBL" id="EIY31291.1"/>
    </source>
</evidence>
<protein>
    <submittedName>
        <fullName evidence="2">Uncharacterized protein</fullName>
    </submittedName>
</protein>
<keyword evidence="3" id="KW-1185">Reference proteome</keyword>
<name>I8W0Y3_9BACE</name>
<sequence>MNLNLKLKVSFSFDRGELIHLSAAK</sequence>
<accession>I8W0Y3</accession>
<proteinExistence type="predicted"/>
<organism evidence="2 3">
    <name type="scientific">Bacteroides cellulosilyticus CL02T12C19</name>
    <dbReference type="NCBI Taxonomy" id="997874"/>
    <lineage>
        <taxon>Bacteria</taxon>
        <taxon>Pseudomonadati</taxon>
        <taxon>Bacteroidota</taxon>
        <taxon>Bacteroidia</taxon>
        <taxon>Bacteroidales</taxon>
        <taxon>Bacteroidaceae</taxon>
        <taxon>Bacteroides</taxon>
    </lineage>
</organism>
<feature type="non-terminal residue" evidence="2">
    <location>
        <position position="25"/>
    </location>
</feature>
<dbReference type="EMBL" id="AGXG01000058">
    <property type="protein sequence ID" value="EIY31291.1"/>
    <property type="molecule type" value="Genomic_DNA"/>
</dbReference>
<dbReference type="EMBL" id="AGXG01000057">
    <property type="protein sequence ID" value="EIY31387.1"/>
    <property type="molecule type" value="Genomic_DNA"/>
</dbReference>
<evidence type="ECO:0000313" key="3">
    <source>
        <dbReference type="Proteomes" id="UP000003741"/>
    </source>
</evidence>
<dbReference type="AlphaFoldDB" id="I8W0Y3"/>
<reference evidence="2 3" key="1">
    <citation type="submission" date="2012-02" db="EMBL/GenBank/DDBJ databases">
        <title>The Genome Sequence of Bacteroides cellulosilyticus CL02T12C19.</title>
        <authorList>
            <consortium name="The Broad Institute Genome Sequencing Platform"/>
            <person name="Earl A."/>
            <person name="Ward D."/>
            <person name="Feldgarden M."/>
            <person name="Gevers D."/>
            <person name="Zitomersky N.L."/>
            <person name="Coyne M.J."/>
            <person name="Comstock L.E."/>
            <person name="Young S.K."/>
            <person name="Zeng Q."/>
            <person name="Gargeya S."/>
            <person name="Fitzgerald M."/>
            <person name="Haas B."/>
            <person name="Abouelleil A."/>
            <person name="Alvarado L."/>
            <person name="Arachchi H.M."/>
            <person name="Berlin A."/>
            <person name="Chapman S.B."/>
            <person name="Gearin G."/>
            <person name="Goldberg J."/>
            <person name="Griggs A."/>
            <person name="Gujja S."/>
            <person name="Hansen M."/>
            <person name="Heiman D."/>
            <person name="Howarth C."/>
            <person name="Larimer J."/>
            <person name="Lui A."/>
            <person name="MacDonald P.J.P."/>
            <person name="McCowen C."/>
            <person name="Montmayeur A."/>
            <person name="Murphy C."/>
            <person name="Neiman D."/>
            <person name="Pearson M."/>
            <person name="Priest M."/>
            <person name="Roberts A."/>
            <person name="Saif S."/>
            <person name="Shea T."/>
            <person name="Sisk P."/>
            <person name="Stolte C."/>
            <person name="Sykes S."/>
            <person name="Wortman J."/>
            <person name="Nusbaum C."/>
            <person name="Birren B."/>
        </authorList>
    </citation>
    <scope>NUCLEOTIDE SEQUENCE [LARGE SCALE GENOMIC DNA]</scope>
    <source>
        <strain evidence="2 3">CL02T12C19</strain>
    </source>
</reference>
<dbReference type="HOGENOM" id="CLU_3419934_0_0_10"/>
<dbReference type="Proteomes" id="UP000003741">
    <property type="component" value="Unassembled WGS sequence"/>
</dbReference>